<keyword evidence="3" id="KW-1185">Reference proteome</keyword>
<name>A0AAV0Q8B2_9ROSI</name>
<evidence type="ECO:0000313" key="2">
    <source>
        <dbReference type="EMBL" id="CAI0541380.1"/>
    </source>
</evidence>
<dbReference type="Proteomes" id="UP001154282">
    <property type="component" value="Unassembled WGS sequence"/>
</dbReference>
<feature type="region of interest" description="Disordered" evidence="1">
    <location>
        <begin position="1"/>
        <end position="57"/>
    </location>
</feature>
<accession>A0AAV0Q8B2</accession>
<evidence type="ECO:0000313" key="3">
    <source>
        <dbReference type="Proteomes" id="UP001154282"/>
    </source>
</evidence>
<gene>
    <name evidence="2" type="ORF">LITE_LOCUS42075</name>
</gene>
<reference evidence="2" key="1">
    <citation type="submission" date="2022-08" db="EMBL/GenBank/DDBJ databases">
        <authorList>
            <person name="Gutierrez-Valencia J."/>
        </authorList>
    </citation>
    <scope>NUCLEOTIDE SEQUENCE</scope>
</reference>
<sequence>MARKSKPRSGTPSARSASVPSPPPTIAAPSVLSSSTTSPAKPANSSSTFPHFLHEIS</sequence>
<organism evidence="2 3">
    <name type="scientific">Linum tenue</name>
    <dbReference type="NCBI Taxonomy" id="586396"/>
    <lineage>
        <taxon>Eukaryota</taxon>
        <taxon>Viridiplantae</taxon>
        <taxon>Streptophyta</taxon>
        <taxon>Embryophyta</taxon>
        <taxon>Tracheophyta</taxon>
        <taxon>Spermatophyta</taxon>
        <taxon>Magnoliopsida</taxon>
        <taxon>eudicotyledons</taxon>
        <taxon>Gunneridae</taxon>
        <taxon>Pentapetalae</taxon>
        <taxon>rosids</taxon>
        <taxon>fabids</taxon>
        <taxon>Malpighiales</taxon>
        <taxon>Linaceae</taxon>
        <taxon>Linum</taxon>
    </lineage>
</organism>
<dbReference type="AlphaFoldDB" id="A0AAV0Q8B2"/>
<feature type="compositionally biased region" description="Polar residues" evidence="1">
    <location>
        <begin position="31"/>
        <end position="49"/>
    </location>
</feature>
<dbReference type="EMBL" id="CAMGYJ010000009">
    <property type="protein sequence ID" value="CAI0541380.1"/>
    <property type="molecule type" value="Genomic_DNA"/>
</dbReference>
<comment type="caution">
    <text evidence="2">The sequence shown here is derived from an EMBL/GenBank/DDBJ whole genome shotgun (WGS) entry which is preliminary data.</text>
</comment>
<protein>
    <submittedName>
        <fullName evidence="2">Uncharacterized protein</fullName>
    </submittedName>
</protein>
<evidence type="ECO:0000256" key="1">
    <source>
        <dbReference type="SAM" id="MobiDB-lite"/>
    </source>
</evidence>
<proteinExistence type="predicted"/>